<proteinExistence type="predicted"/>
<accession>A0AAJ3A4C9</accession>
<feature type="domain" description="Knr4/Smi1-like" evidence="1">
    <location>
        <begin position="28"/>
        <end position="175"/>
    </location>
</feature>
<evidence type="ECO:0000313" key="4">
    <source>
        <dbReference type="Proteomes" id="UP000295021"/>
    </source>
</evidence>
<evidence type="ECO:0000313" key="2">
    <source>
        <dbReference type="EMBL" id="MBY3066093.1"/>
    </source>
</evidence>
<sequence>MFDLKAINPGLYENWMLVKNAPPEFHSPPDPSAVQELETLAGGKLPQDYKDFLLEYGDVGGSVQTGVRYFLCRYPDKEVIDSDFGMISGARHTIASTKVLSKPHQTLDNVGPRIPENMIATNIDNYCTFLIDLRSDSFGRMYYISDLKKKTFGTPGYDWDNVAFVGETFTEFMAGVGTKEELKAKYPKVKVR</sequence>
<organism evidence="2 5">
    <name type="scientific">Rhizobium laguerreae</name>
    <dbReference type="NCBI Taxonomy" id="1076926"/>
    <lineage>
        <taxon>Bacteria</taxon>
        <taxon>Pseudomonadati</taxon>
        <taxon>Pseudomonadota</taxon>
        <taxon>Alphaproteobacteria</taxon>
        <taxon>Hyphomicrobiales</taxon>
        <taxon>Rhizobiaceae</taxon>
        <taxon>Rhizobium/Agrobacterium group</taxon>
        <taxon>Rhizobium</taxon>
    </lineage>
</organism>
<dbReference type="SMART" id="SM00860">
    <property type="entry name" value="SMI1_KNR4"/>
    <property type="match status" value="1"/>
</dbReference>
<gene>
    <name evidence="3" type="ORF">EV131_107385</name>
    <name evidence="2" type="ORF">HFO74_22150</name>
</gene>
<dbReference type="SUPFAM" id="SSF160631">
    <property type="entry name" value="SMI1/KNR4-like"/>
    <property type="match status" value="1"/>
</dbReference>
<dbReference type="EMBL" id="JAAXQQ010000007">
    <property type="protein sequence ID" value="MBY3066093.1"/>
    <property type="molecule type" value="Genomic_DNA"/>
</dbReference>
<reference evidence="2" key="2">
    <citation type="submission" date="2020-04" db="EMBL/GenBank/DDBJ databases">
        <title>Global-level population genomics supports evidence of horizontal gene transfer on evolution of Rhizobia in Lentils.</title>
        <authorList>
            <person name="Gai Y."/>
            <person name="Cook D."/>
            <person name="Riely B."/>
        </authorList>
    </citation>
    <scope>NUCLEOTIDE SEQUENCE</scope>
    <source>
        <strain evidence="2">TLR9</strain>
    </source>
</reference>
<dbReference type="RefSeq" id="WP_025397014.1">
    <property type="nucleotide sequence ID" value="NZ_JAAXQQ010000007.1"/>
</dbReference>
<reference evidence="3 4" key="1">
    <citation type="submission" date="2019-03" db="EMBL/GenBank/DDBJ databases">
        <title>Genomic Encyclopedia of Type Strains, Phase IV (KMG-V): Genome sequencing to study the core and pangenomes of soil and plant-associated prokaryotes.</title>
        <authorList>
            <person name="Whitman W."/>
        </authorList>
    </citation>
    <scope>NUCLEOTIDE SEQUENCE [LARGE SCALE GENOMIC DNA]</scope>
    <source>
        <strain evidence="3 4">FB403</strain>
    </source>
</reference>
<dbReference type="Pfam" id="PF09346">
    <property type="entry name" value="SMI1_KNR4"/>
    <property type="match status" value="1"/>
</dbReference>
<evidence type="ECO:0000259" key="1">
    <source>
        <dbReference type="SMART" id="SM00860"/>
    </source>
</evidence>
<dbReference type="AlphaFoldDB" id="A0AAJ3A4C9"/>
<dbReference type="InterPro" id="IPR037883">
    <property type="entry name" value="Knr4/Smi1-like_sf"/>
</dbReference>
<evidence type="ECO:0000313" key="3">
    <source>
        <dbReference type="EMBL" id="TCU23636.1"/>
    </source>
</evidence>
<dbReference type="EMBL" id="SMBI01000007">
    <property type="protein sequence ID" value="TCU23636.1"/>
    <property type="molecule type" value="Genomic_DNA"/>
</dbReference>
<dbReference type="Gene3D" id="3.40.1580.10">
    <property type="entry name" value="SMI1/KNR4-like"/>
    <property type="match status" value="1"/>
</dbReference>
<dbReference type="InterPro" id="IPR018958">
    <property type="entry name" value="Knr4/Smi1-like_dom"/>
</dbReference>
<dbReference type="GeneID" id="67486422"/>
<protein>
    <submittedName>
        <fullName evidence="2 3">SMI1/KNR4 family protein</fullName>
    </submittedName>
</protein>
<dbReference type="Proteomes" id="UP000295021">
    <property type="component" value="Unassembled WGS sequence"/>
</dbReference>
<comment type="caution">
    <text evidence="2">The sequence shown here is derived from an EMBL/GenBank/DDBJ whole genome shotgun (WGS) entry which is preliminary data.</text>
</comment>
<name>A0AAJ3A4C9_9HYPH</name>
<evidence type="ECO:0000313" key="5">
    <source>
        <dbReference type="Proteomes" id="UP000758022"/>
    </source>
</evidence>
<dbReference type="Proteomes" id="UP000758022">
    <property type="component" value="Unassembled WGS sequence"/>
</dbReference>